<keyword evidence="2" id="KW-0472">Membrane</keyword>
<evidence type="ECO:0000256" key="1">
    <source>
        <dbReference type="SAM" id="MobiDB-lite"/>
    </source>
</evidence>
<feature type="compositionally biased region" description="Basic and acidic residues" evidence="1">
    <location>
        <begin position="253"/>
        <end position="273"/>
    </location>
</feature>
<feature type="region of interest" description="Disordered" evidence="1">
    <location>
        <begin position="766"/>
        <end position="804"/>
    </location>
</feature>
<organism evidence="3">
    <name type="scientific">Sarcoptes scabiei</name>
    <name type="common">Itch mite</name>
    <name type="synonym">Acarus scabiei</name>
    <dbReference type="NCBI Taxonomy" id="52283"/>
    <lineage>
        <taxon>Eukaryota</taxon>
        <taxon>Metazoa</taxon>
        <taxon>Ecdysozoa</taxon>
        <taxon>Arthropoda</taxon>
        <taxon>Chelicerata</taxon>
        <taxon>Arachnida</taxon>
        <taxon>Acari</taxon>
        <taxon>Acariformes</taxon>
        <taxon>Sarcoptiformes</taxon>
        <taxon>Astigmata</taxon>
        <taxon>Psoroptidia</taxon>
        <taxon>Sarcoptoidea</taxon>
        <taxon>Sarcoptidae</taxon>
        <taxon>Sarcoptinae</taxon>
        <taxon>Sarcoptes</taxon>
    </lineage>
</organism>
<feature type="transmembrane region" description="Helical" evidence="2">
    <location>
        <begin position="6"/>
        <end position="32"/>
    </location>
</feature>
<feature type="compositionally biased region" description="Acidic residues" evidence="1">
    <location>
        <begin position="426"/>
        <end position="444"/>
    </location>
</feature>
<keyword evidence="5" id="KW-1185">Reference proteome</keyword>
<accession>A0A834R5Y1</accession>
<keyword evidence="2" id="KW-0812">Transmembrane</keyword>
<dbReference type="EMBL" id="WVUK01000062">
    <property type="protein sequence ID" value="KAF7490443.1"/>
    <property type="molecule type" value="Genomic_DNA"/>
</dbReference>
<keyword evidence="2" id="KW-1133">Transmembrane helix</keyword>
<feature type="compositionally biased region" description="Low complexity" evidence="1">
    <location>
        <begin position="116"/>
        <end position="148"/>
    </location>
</feature>
<dbReference type="OrthoDB" id="6516834at2759"/>
<sequence length="838" mass="94558">MAKLIYETTLLVCSSCVIFTGTLSAVLLMLIWPNDRILGLSTRSVIALCIVVVAIFSVGFVGTIAESTNALIIYACLLILFPVSVLLVEIILRFSSLSPVPTNTLATNDPGGTGNSTGHNSSSNQSSLTNGRNVVNNQNQSSLMNNSSLSSSSLPELIQINSFQSLPSLPPSILAYDNSKNRTELFGSRINTKPDHHRQHQLQQSPMNALVLLPPSKQSQASSIPSFNTIANKFINSFNQTYLASETKFLTSDNDRTNQKDPDERNKNGPNDRDDYDADDDDRGGEKRKVKSVATKSYRMKNSSMIILKTNHNRNRINLRNRIDQKDFFSKVFTTTLNPMVEKSIRYILIGSLVFVLVQIIFSYLLVYHLRMINFRLKFVIESTKTNGKQFEMKTAKTSSSKSGKKTANATKILITDYIDDLIENDDGGGSDDDDDGDGVDDNNDAQQQSNDRINDFDHISGDEILMKKPTILCLQHRLDHRINLNEEKFKFDKDDGDDDDVVVDNDPNQSNLYQLIDQTSNDENQQQKHHYHNHHQPLCMTILDQSDRNVSQNFHRHQHHEQSKPIEFSFDEAFGIECDVYQLCDPRISSIYDEQHSDHNHNDHIDGNGNDNREKVIIDENQKVYLNATVKGVPPHHHHQQQHRNDNSEILSSASLVEVHVNPNEWFDSIDSDHHPHHHYQHQTLSYQYGDCERENFLDQDNVRNDDGNDDAHQFEASGIILSGQIESKTESLPSSTSTSSSAKRFTLSTTIDSTTKETANRLAIPPTINDLNQSSSSTTSISTLPSSLRSNQSNRRRNRSSSFRVTFDSLPEFFESNPTHPTTMLTIVDPKEEFKK</sequence>
<feature type="compositionally biased region" description="Low complexity" evidence="1">
    <location>
        <begin position="776"/>
        <end position="795"/>
    </location>
</feature>
<gene>
    <name evidence="3" type="ORF">SSS_3609</name>
</gene>
<feature type="region of interest" description="Disordered" evidence="1">
    <location>
        <begin position="105"/>
        <end position="148"/>
    </location>
</feature>
<feature type="transmembrane region" description="Helical" evidence="2">
    <location>
        <begin position="44"/>
        <end position="65"/>
    </location>
</feature>
<reference evidence="3" key="2">
    <citation type="submission" date="2020-01" db="EMBL/GenBank/DDBJ databases">
        <authorList>
            <person name="Korhonen P.K.K."/>
            <person name="Guangxu M.G."/>
            <person name="Wang T.W."/>
            <person name="Stroehlein A.J.S."/>
            <person name="Young N.D."/>
            <person name="Ang C.-S.A."/>
            <person name="Fernando D.W.F."/>
            <person name="Lu H.L."/>
            <person name="Taylor S.T."/>
            <person name="Ehtesham M.E.M."/>
            <person name="Najaraj S.H.N."/>
            <person name="Harsha G.H.G."/>
            <person name="Madugundu A.M."/>
            <person name="Renuse S.R."/>
            <person name="Holt D.H."/>
            <person name="Pandey A.P."/>
            <person name="Papenfuss A.P."/>
            <person name="Gasser R.B.G."/>
            <person name="Fischer K.F."/>
        </authorList>
    </citation>
    <scope>NUCLEOTIDE SEQUENCE</scope>
    <source>
        <strain evidence="3">SSS_KF_BRIS2020</strain>
    </source>
</reference>
<evidence type="ECO:0000313" key="4">
    <source>
        <dbReference type="EnsemblMetazoa" id="KAF7490443.1"/>
    </source>
</evidence>
<feature type="region of interest" description="Disordered" evidence="1">
    <location>
        <begin position="250"/>
        <end position="294"/>
    </location>
</feature>
<reference evidence="5" key="1">
    <citation type="journal article" date="2020" name="PLoS Negl. Trop. Dis.">
        <title>High-quality nuclear genome for Sarcoptes scabiei-A critical resource for a neglected parasite.</title>
        <authorList>
            <person name="Korhonen P.K."/>
            <person name="Gasser R.B."/>
            <person name="Ma G."/>
            <person name="Wang T."/>
            <person name="Stroehlein A.J."/>
            <person name="Young N.D."/>
            <person name="Ang C.S."/>
            <person name="Fernando D.D."/>
            <person name="Lu H.C."/>
            <person name="Taylor S."/>
            <person name="Reynolds S.L."/>
            <person name="Mofiz E."/>
            <person name="Najaraj S.H."/>
            <person name="Gowda H."/>
            <person name="Madugundu A."/>
            <person name="Renuse S."/>
            <person name="Holt D."/>
            <person name="Pandey A."/>
            <person name="Papenfuss A.T."/>
            <person name="Fischer K."/>
        </authorList>
    </citation>
    <scope>NUCLEOTIDE SEQUENCE [LARGE SCALE GENOMIC DNA]</scope>
</reference>
<dbReference type="AlphaFoldDB" id="A0A834R5Y1"/>
<evidence type="ECO:0000313" key="3">
    <source>
        <dbReference type="EMBL" id="KAF7490443.1"/>
    </source>
</evidence>
<feature type="compositionally biased region" description="Acidic residues" evidence="1">
    <location>
        <begin position="274"/>
        <end position="283"/>
    </location>
</feature>
<evidence type="ECO:0000313" key="5">
    <source>
        <dbReference type="Proteomes" id="UP000070412"/>
    </source>
</evidence>
<dbReference type="Proteomes" id="UP000070412">
    <property type="component" value="Unassembled WGS sequence"/>
</dbReference>
<feature type="transmembrane region" description="Helical" evidence="2">
    <location>
        <begin position="347"/>
        <end position="370"/>
    </location>
</feature>
<feature type="compositionally biased region" description="Low complexity" evidence="1">
    <location>
        <begin position="732"/>
        <end position="743"/>
    </location>
</feature>
<evidence type="ECO:0000256" key="2">
    <source>
        <dbReference type="SAM" id="Phobius"/>
    </source>
</evidence>
<name>A0A834R5Y1_SARSC</name>
<dbReference type="EnsemblMetazoa" id="SSS_3609s_mrna">
    <property type="protein sequence ID" value="KAF7490443.1"/>
    <property type="gene ID" value="SSS_3609"/>
</dbReference>
<feature type="region of interest" description="Disordered" evidence="1">
    <location>
        <begin position="426"/>
        <end position="456"/>
    </location>
</feature>
<protein>
    <submittedName>
        <fullName evidence="3 4">Uncharacterized protein</fullName>
    </submittedName>
</protein>
<feature type="region of interest" description="Disordered" evidence="1">
    <location>
        <begin position="727"/>
        <end position="746"/>
    </location>
</feature>
<feature type="transmembrane region" description="Helical" evidence="2">
    <location>
        <begin position="71"/>
        <end position="92"/>
    </location>
</feature>
<proteinExistence type="predicted"/>
<reference evidence="4" key="3">
    <citation type="submission" date="2022-06" db="UniProtKB">
        <authorList>
            <consortium name="EnsemblMetazoa"/>
        </authorList>
    </citation>
    <scope>IDENTIFICATION</scope>
</reference>